<dbReference type="Proteomes" id="UP001549037">
    <property type="component" value="Unassembled WGS sequence"/>
</dbReference>
<dbReference type="Pfam" id="PF07949">
    <property type="entry name" value="YbbR"/>
    <property type="match status" value="3"/>
</dbReference>
<feature type="transmembrane region" description="Helical" evidence="1">
    <location>
        <begin position="12"/>
        <end position="32"/>
    </location>
</feature>
<proteinExistence type="predicted"/>
<keyword evidence="1" id="KW-1133">Transmembrane helix</keyword>
<organism evidence="2 3">
    <name type="scientific">Streptococcus porcorum</name>
    <dbReference type="NCBI Taxonomy" id="701526"/>
    <lineage>
        <taxon>Bacteria</taxon>
        <taxon>Bacillati</taxon>
        <taxon>Bacillota</taxon>
        <taxon>Bacilli</taxon>
        <taxon>Lactobacillales</taxon>
        <taxon>Streptococcaceae</taxon>
        <taxon>Streptococcus</taxon>
    </lineage>
</organism>
<name>A0ABV2JI27_9STRE</name>
<dbReference type="EMBL" id="JBEPLN010000015">
    <property type="protein sequence ID" value="MET3634421.1"/>
    <property type="molecule type" value="Genomic_DNA"/>
</dbReference>
<dbReference type="PANTHER" id="PTHR37804:SF1">
    <property type="entry name" value="CDAA REGULATORY PROTEIN CDAR"/>
    <property type="match status" value="1"/>
</dbReference>
<dbReference type="PANTHER" id="PTHR37804">
    <property type="entry name" value="CDAA REGULATORY PROTEIN CDAR"/>
    <property type="match status" value="1"/>
</dbReference>
<keyword evidence="3" id="KW-1185">Reference proteome</keyword>
<dbReference type="Gene3D" id="2.170.120.40">
    <property type="entry name" value="YbbR-like domain"/>
    <property type="match status" value="2"/>
</dbReference>
<gene>
    <name evidence="2" type="ORF">ABID28_001064</name>
</gene>
<comment type="caution">
    <text evidence="2">The sequence shown here is derived from an EMBL/GenBank/DDBJ whole genome shotgun (WGS) entry which is preliminary data.</text>
</comment>
<accession>A0ABV2JI27</accession>
<keyword evidence="1" id="KW-0472">Membrane</keyword>
<evidence type="ECO:0000256" key="1">
    <source>
        <dbReference type="SAM" id="Phobius"/>
    </source>
</evidence>
<dbReference type="InterPro" id="IPR012505">
    <property type="entry name" value="YbbR"/>
</dbReference>
<evidence type="ECO:0000313" key="3">
    <source>
        <dbReference type="Proteomes" id="UP001549037"/>
    </source>
</evidence>
<dbReference type="Gene3D" id="2.170.120.30">
    <property type="match status" value="1"/>
</dbReference>
<evidence type="ECO:0000313" key="2">
    <source>
        <dbReference type="EMBL" id="MET3634421.1"/>
    </source>
</evidence>
<dbReference type="RefSeq" id="WP_354368767.1">
    <property type="nucleotide sequence ID" value="NZ_JBEPLN010000015.1"/>
</dbReference>
<reference evidence="2 3" key="1">
    <citation type="submission" date="2024-06" db="EMBL/GenBank/DDBJ databases">
        <title>Genomic Encyclopedia of Type Strains, Phase IV (KMG-IV): sequencing the most valuable type-strain genomes for metagenomic binning, comparative biology and taxonomic classification.</title>
        <authorList>
            <person name="Goeker M."/>
        </authorList>
    </citation>
    <scope>NUCLEOTIDE SEQUENCE [LARGE SCALE GENOMIC DNA]</scope>
    <source>
        <strain evidence="2 3">DSM 28302</strain>
    </source>
</reference>
<dbReference type="InterPro" id="IPR053154">
    <property type="entry name" value="c-di-AMP_regulator"/>
</dbReference>
<protein>
    <submittedName>
        <fullName evidence="2">YbbR domain-containing protein</fullName>
    </submittedName>
</protein>
<keyword evidence="1" id="KW-0812">Transmembrane</keyword>
<sequence length="319" mass="35312">MLNKLRSPRLLYAIVSIFFSLILFFTASYNQYNQAGTQISRVTETYTHTLTEVPIDIKYDSDRYFISGYSYETKVYLTSTNRVKLDSEINSDTRKFKVVADLKDIETGTVKVPLQIKDLPDEMTATATPSKITVTVGKKKSKTFSVVGEVSDDQIAEGYALKSISTDIKEVTVTSDEATIDQIDHVVARIDNQSPLSENYSKKVTLQAVAANGTILPSIIDPAKAKLSVVVEKLTKEVPVSLDLTGQMDNSLSDIYYELSTPTVTISANQDILDQITSIPATLDISDVTKDTVKKVKLEMENVTISPSEIDVKLITKKK</sequence>